<evidence type="ECO:0000313" key="3">
    <source>
        <dbReference type="EMBL" id="CAB4864753.1"/>
    </source>
</evidence>
<evidence type="ECO:0000259" key="1">
    <source>
        <dbReference type="Pfam" id="PF00296"/>
    </source>
</evidence>
<gene>
    <name evidence="2" type="ORF">UFOPK3164_00849</name>
    <name evidence="3" type="ORF">UFOPK3427_00417</name>
    <name evidence="4" type="ORF">UFOPK4112_00648</name>
</gene>
<accession>A0A6J7DC78</accession>
<dbReference type="Gene3D" id="3.20.20.30">
    <property type="entry name" value="Luciferase-like domain"/>
    <property type="match status" value="1"/>
</dbReference>
<evidence type="ECO:0000313" key="4">
    <source>
        <dbReference type="EMBL" id="CAB5016738.1"/>
    </source>
</evidence>
<sequence>MRFHQSVTFLEMDELLDIARVSEDLGYDGIYVSDHLFNPRSLESRYTYSKADDGAPFWEKDESWPDPMTLISAMAAVTSRITFTTGVYIAPLRDLITVTKSVGTTAVLSKNRVRLGVGVGWCKEEFDQTGQDFTTRGKRLDEMIPALRALWSGGWVEYHGEYYDVPECQINPSPTQPIPILGGGHSAPAFRRASTLCDGWIAAGAYSEEDAWTHLATLKEQLAANGREHDPFSIYMSIFEIPNVDLYRRFEDAGVTDLICAPWMMVPQDTPTEQLAEKRIEEMTRFAEEIIIPMKGT</sequence>
<dbReference type="Pfam" id="PF00296">
    <property type="entry name" value="Bac_luciferase"/>
    <property type="match status" value="1"/>
</dbReference>
<reference evidence="3" key="1">
    <citation type="submission" date="2020-05" db="EMBL/GenBank/DDBJ databases">
        <authorList>
            <person name="Chiriac C."/>
            <person name="Salcher M."/>
            <person name="Ghai R."/>
            <person name="Kavagutti S V."/>
        </authorList>
    </citation>
    <scope>NUCLEOTIDE SEQUENCE</scope>
</reference>
<dbReference type="InterPro" id="IPR036661">
    <property type="entry name" value="Luciferase-like_sf"/>
</dbReference>
<organism evidence="3">
    <name type="scientific">freshwater metagenome</name>
    <dbReference type="NCBI Taxonomy" id="449393"/>
    <lineage>
        <taxon>unclassified sequences</taxon>
        <taxon>metagenomes</taxon>
        <taxon>ecological metagenomes</taxon>
    </lineage>
</organism>
<dbReference type="PANTHER" id="PTHR30011">
    <property type="entry name" value="ALKANESULFONATE MONOOXYGENASE-RELATED"/>
    <property type="match status" value="1"/>
</dbReference>
<dbReference type="NCBIfam" id="TIGR03619">
    <property type="entry name" value="F420_Rv2161c"/>
    <property type="match status" value="1"/>
</dbReference>
<dbReference type="EMBL" id="CAFBLT010000001">
    <property type="protein sequence ID" value="CAB4864753.1"/>
    <property type="molecule type" value="Genomic_DNA"/>
</dbReference>
<evidence type="ECO:0000313" key="2">
    <source>
        <dbReference type="EMBL" id="CAB4827339.1"/>
    </source>
</evidence>
<dbReference type="AlphaFoldDB" id="A0A6J7DC78"/>
<name>A0A6J7DC78_9ZZZZ</name>
<dbReference type="EMBL" id="CAFABE010000032">
    <property type="protein sequence ID" value="CAB4827339.1"/>
    <property type="molecule type" value="Genomic_DNA"/>
</dbReference>
<dbReference type="EMBL" id="CAFBPM010000005">
    <property type="protein sequence ID" value="CAB5016738.1"/>
    <property type="molecule type" value="Genomic_DNA"/>
</dbReference>
<proteinExistence type="predicted"/>
<dbReference type="InterPro" id="IPR011251">
    <property type="entry name" value="Luciferase-like_dom"/>
</dbReference>
<feature type="domain" description="Luciferase-like" evidence="1">
    <location>
        <begin position="12"/>
        <end position="239"/>
    </location>
</feature>
<protein>
    <submittedName>
        <fullName evidence="3">Unannotated protein</fullName>
    </submittedName>
</protein>
<dbReference type="GO" id="GO:0016705">
    <property type="term" value="F:oxidoreductase activity, acting on paired donors, with incorporation or reduction of molecular oxygen"/>
    <property type="evidence" value="ECO:0007669"/>
    <property type="project" value="InterPro"/>
</dbReference>
<dbReference type="SUPFAM" id="SSF51679">
    <property type="entry name" value="Bacterial luciferase-like"/>
    <property type="match status" value="1"/>
</dbReference>
<dbReference type="PANTHER" id="PTHR30011:SF32">
    <property type="entry name" value="CONSERVED PROTEIN"/>
    <property type="match status" value="1"/>
</dbReference>
<dbReference type="InterPro" id="IPR051260">
    <property type="entry name" value="Diverse_substr_monoxygenases"/>
</dbReference>
<dbReference type="InterPro" id="IPR019921">
    <property type="entry name" value="Lucif-like_OxRdtase_Rv2161c"/>
</dbReference>